<dbReference type="InterPro" id="IPR003598">
    <property type="entry name" value="Ig_sub2"/>
</dbReference>
<dbReference type="GO" id="GO:0005886">
    <property type="term" value="C:plasma membrane"/>
    <property type="evidence" value="ECO:0007669"/>
    <property type="project" value="UniProtKB-SubCell"/>
</dbReference>
<accession>A0AA88PNF9</accession>
<dbReference type="Proteomes" id="UP001187343">
    <property type="component" value="Unassembled WGS sequence"/>
</dbReference>
<dbReference type="GO" id="GO:0002376">
    <property type="term" value="P:immune system process"/>
    <property type="evidence" value="ECO:0007669"/>
    <property type="project" value="UniProtKB-KW"/>
</dbReference>
<evidence type="ECO:0000256" key="2">
    <source>
        <dbReference type="ARBA" id="ARBA00022475"/>
    </source>
</evidence>
<evidence type="ECO:0000256" key="9">
    <source>
        <dbReference type="SAM" id="Phobius"/>
    </source>
</evidence>
<dbReference type="EMBL" id="JAUYZG010000013">
    <property type="protein sequence ID" value="KAK2891036.1"/>
    <property type="molecule type" value="Genomic_DNA"/>
</dbReference>
<feature type="chain" id="PRO_5041705196" description="Ig-like domain-containing protein" evidence="10">
    <location>
        <begin position="21"/>
        <end position="353"/>
    </location>
</feature>
<dbReference type="CDD" id="cd00099">
    <property type="entry name" value="IgV"/>
    <property type="match status" value="2"/>
</dbReference>
<keyword evidence="13" id="KW-1185">Reference proteome</keyword>
<dbReference type="AlphaFoldDB" id="A0AA88PNF9"/>
<protein>
    <recommendedName>
        <fullName evidence="11">Ig-like domain-containing protein</fullName>
    </recommendedName>
</protein>
<evidence type="ECO:0000313" key="12">
    <source>
        <dbReference type="EMBL" id="KAK2891036.1"/>
    </source>
</evidence>
<evidence type="ECO:0000259" key="11">
    <source>
        <dbReference type="PROSITE" id="PS50835"/>
    </source>
</evidence>
<feature type="region of interest" description="Disordered" evidence="8">
    <location>
        <begin position="318"/>
        <end position="353"/>
    </location>
</feature>
<feature type="domain" description="Ig-like" evidence="11">
    <location>
        <begin position="20"/>
        <end position="113"/>
    </location>
</feature>
<evidence type="ECO:0000256" key="7">
    <source>
        <dbReference type="ARBA" id="ARBA00023180"/>
    </source>
</evidence>
<dbReference type="InterPro" id="IPR013106">
    <property type="entry name" value="Ig_V-set"/>
</dbReference>
<feature type="signal peptide" evidence="10">
    <location>
        <begin position="1"/>
        <end position="20"/>
    </location>
</feature>
<dbReference type="PANTHER" id="PTHR19433">
    <property type="entry name" value="T-CELL RECEPTOR ALPHA CHAIN V REGION-RELATED"/>
    <property type="match status" value="1"/>
</dbReference>
<feature type="transmembrane region" description="Helical" evidence="9">
    <location>
        <begin position="253"/>
        <end position="274"/>
    </location>
</feature>
<keyword evidence="6" id="KW-1015">Disulfide bond</keyword>
<dbReference type="PANTHER" id="PTHR19433:SF133">
    <property type="entry name" value="IMMUNE-TYPE RECEPTOR 5 PRECURSOR-RELATED"/>
    <property type="match status" value="1"/>
</dbReference>
<keyword evidence="2" id="KW-1003">Cell membrane</keyword>
<proteinExistence type="predicted"/>
<comment type="subcellular location">
    <subcellularLocation>
        <location evidence="1">Cell membrane</location>
    </subcellularLocation>
</comment>
<dbReference type="InterPro" id="IPR013783">
    <property type="entry name" value="Ig-like_fold"/>
</dbReference>
<evidence type="ECO:0000256" key="10">
    <source>
        <dbReference type="SAM" id="SignalP"/>
    </source>
</evidence>
<organism evidence="12 13">
    <name type="scientific">Cirrhinus molitorella</name>
    <name type="common">mud carp</name>
    <dbReference type="NCBI Taxonomy" id="172907"/>
    <lineage>
        <taxon>Eukaryota</taxon>
        <taxon>Metazoa</taxon>
        <taxon>Chordata</taxon>
        <taxon>Craniata</taxon>
        <taxon>Vertebrata</taxon>
        <taxon>Euteleostomi</taxon>
        <taxon>Actinopterygii</taxon>
        <taxon>Neopterygii</taxon>
        <taxon>Teleostei</taxon>
        <taxon>Ostariophysi</taxon>
        <taxon>Cypriniformes</taxon>
        <taxon>Cyprinidae</taxon>
        <taxon>Labeoninae</taxon>
        <taxon>Labeonini</taxon>
        <taxon>Cirrhinus</taxon>
    </lineage>
</organism>
<sequence length="353" mass="40358">MMMVMWISLVLLSEMYSTYSTIVHQPDPVMMVSAGDNVTLRCFFLEDHTDPITWYKQTSGHQPQAVAMVQKIVKTAHFFNNFKSSRFSIETDAEKCHLTISNVTLSDEAVYYCGWRKYETYFAGGTYLALKGSQNNLYESRVSVLQHPESEPVQYGDTVNLRCSVLYEHSTTDISMFWFRSDSRKAVPEILYTHNQSHNQCESDSTRSCTFRLSKNISTQMDTGTYYCAVVTCGKILFGNGTKINMVKPVDPLVIILGVLLGICVIVITVQAVLSHKKERYYNNKEKRQQDIEKQHHSSQDHDAVELSYAALDFKEGKNRRVRRKGETPEDSVYSQISNPSETHHSVAEYRSV</sequence>
<gene>
    <name evidence="12" type="ORF">Q8A67_013679</name>
</gene>
<feature type="domain" description="Ig-like" evidence="11">
    <location>
        <begin position="140"/>
        <end position="230"/>
    </location>
</feature>
<keyword evidence="4" id="KW-0391">Immunity</keyword>
<dbReference type="PROSITE" id="PS50835">
    <property type="entry name" value="IG_LIKE"/>
    <property type="match status" value="2"/>
</dbReference>
<dbReference type="InterPro" id="IPR036179">
    <property type="entry name" value="Ig-like_dom_sf"/>
</dbReference>
<evidence type="ECO:0000256" key="1">
    <source>
        <dbReference type="ARBA" id="ARBA00004236"/>
    </source>
</evidence>
<evidence type="ECO:0000256" key="6">
    <source>
        <dbReference type="ARBA" id="ARBA00023157"/>
    </source>
</evidence>
<name>A0AA88PNF9_9TELE</name>
<dbReference type="SMART" id="SM00408">
    <property type="entry name" value="IGc2"/>
    <property type="match status" value="1"/>
</dbReference>
<dbReference type="SMART" id="SM00406">
    <property type="entry name" value="IGv"/>
    <property type="match status" value="2"/>
</dbReference>
<dbReference type="InterPro" id="IPR003599">
    <property type="entry name" value="Ig_sub"/>
</dbReference>
<comment type="caution">
    <text evidence="12">The sequence shown here is derived from an EMBL/GenBank/DDBJ whole genome shotgun (WGS) entry which is preliminary data.</text>
</comment>
<dbReference type="InterPro" id="IPR052051">
    <property type="entry name" value="TCR_complex_component"/>
</dbReference>
<evidence type="ECO:0000256" key="4">
    <source>
        <dbReference type="ARBA" id="ARBA00022859"/>
    </source>
</evidence>
<keyword evidence="9" id="KW-1133">Transmembrane helix</keyword>
<evidence type="ECO:0000313" key="13">
    <source>
        <dbReference type="Proteomes" id="UP001187343"/>
    </source>
</evidence>
<dbReference type="SMART" id="SM00409">
    <property type="entry name" value="IG"/>
    <property type="match status" value="2"/>
</dbReference>
<dbReference type="Pfam" id="PF07686">
    <property type="entry name" value="V-set"/>
    <property type="match status" value="2"/>
</dbReference>
<dbReference type="GO" id="GO:0009617">
    <property type="term" value="P:response to bacterium"/>
    <property type="evidence" value="ECO:0007669"/>
    <property type="project" value="TreeGrafter"/>
</dbReference>
<keyword evidence="7" id="KW-0325">Glycoprotein</keyword>
<keyword evidence="5 9" id="KW-0472">Membrane</keyword>
<feature type="compositionally biased region" description="Basic and acidic residues" evidence="8">
    <location>
        <begin position="342"/>
        <end position="353"/>
    </location>
</feature>
<evidence type="ECO:0000256" key="3">
    <source>
        <dbReference type="ARBA" id="ARBA00022729"/>
    </source>
</evidence>
<evidence type="ECO:0000256" key="8">
    <source>
        <dbReference type="SAM" id="MobiDB-lite"/>
    </source>
</evidence>
<dbReference type="InterPro" id="IPR007110">
    <property type="entry name" value="Ig-like_dom"/>
</dbReference>
<reference evidence="12" key="1">
    <citation type="submission" date="2023-08" db="EMBL/GenBank/DDBJ databases">
        <title>Chromosome-level Genome Assembly of mud carp (Cirrhinus molitorella).</title>
        <authorList>
            <person name="Liu H."/>
        </authorList>
    </citation>
    <scope>NUCLEOTIDE SEQUENCE</scope>
    <source>
        <strain evidence="12">Prfri</strain>
        <tissue evidence="12">Muscle</tissue>
    </source>
</reference>
<keyword evidence="3 10" id="KW-0732">Signal</keyword>
<keyword evidence="9" id="KW-0812">Transmembrane</keyword>
<evidence type="ECO:0000256" key="5">
    <source>
        <dbReference type="ARBA" id="ARBA00023136"/>
    </source>
</evidence>
<dbReference type="SUPFAM" id="SSF48726">
    <property type="entry name" value="Immunoglobulin"/>
    <property type="match status" value="2"/>
</dbReference>
<dbReference type="Gene3D" id="2.60.40.10">
    <property type="entry name" value="Immunoglobulins"/>
    <property type="match status" value="2"/>
</dbReference>